<feature type="domain" description="MurNAc-LAA" evidence="2">
    <location>
        <begin position="445"/>
        <end position="552"/>
    </location>
</feature>
<dbReference type="InterPro" id="IPR021731">
    <property type="entry name" value="AMIN_dom"/>
</dbReference>
<keyword evidence="1" id="KW-0378">Hydrolase</keyword>
<dbReference type="STRING" id="649747.HMPREF0083_06088"/>
<dbReference type="Pfam" id="PF07833">
    <property type="entry name" value="Cu_amine_oxidN1"/>
    <property type="match status" value="1"/>
</dbReference>
<dbReference type="PANTHER" id="PTHR30404:SF0">
    <property type="entry name" value="N-ACETYLMURAMOYL-L-ALANINE AMIDASE AMIC"/>
    <property type="match status" value="1"/>
</dbReference>
<sequence length="559" mass="61263">MASSIGKEICHWQLRESKGARKTMRKRGLLLWAFLLIFAWVVPTAVQAAPAMSLVVNGKEVKPDVPPQLVQNRTMIPLYFAGEAYGVDVKWDNNTRTVTIDDHAGKIITMKPDNKTAYVNGKAVTLEVAPKIIKDRTFLPLRQVGDWLGATVGWDAAANTVTFNDKKSIAVNGNVLTQAPVYQLPYGHFVRLNDVAKPLGYEVKKEAEKVILEQGAEKYTIAQASAKQANGYRLIDGYFAVTPEFLSQVIGAKADWNDNKTACTLDKLQYITGISRTDDGISVESQGKMSYSHFTLDKPDRIVIDFNHARLKEGVSVSGTSSKVDNVRYSQYSLSPDRVRIVLEMSAPYAYGITAADGMTRVTLQEAKPTPSPTPKPDASDPFVIVLDPGHGGSDSGAGGAAGNYEKNLVLPIAKITESILKQNPNFKVIMTRSGDTYPTLQDRVAIANNAKADVFLSFHANSATASAHGTETYYNTAQSKEFASIVHKHLTQATGFTDRGLRTANFYVVKNTKMPSTLIEIGFLTNPSENKKMLDPAFQQRVGEAMAAAIVEYYNKKH</sequence>
<dbReference type="SUPFAM" id="SSF55383">
    <property type="entry name" value="Copper amine oxidase, domain N"/>
    <property type="match status" value="1"/>
</dbReference>
<dbReference type="InterPro" id="IPR002508">
    <property type="entry name" value="MurNAc-LAA_cat"/>
</dbReference>
<dbReference type="EMBL" id="AWSJ01000387">
    <property type="protein sequence ID" value="ERI04402.1"/>
    <property type="molecule type" value="Genomic_DNA"/>
</dbReference>
<dbReference type="PANTHER" id="PTHR30404">
    <property type="entry name" value="N-ACETYLMURAMOYL-L-ALANINE AMIDASE"/>
    <property type="match status" value="1"/>
</dbReference>
<proteinExistence type="predicted"/>
<comment type="caution">
    <text evidence="3">The sequence shown here is derived from an EMBL/GenBank/DDBJ whole genome shotgun (WGS) entry which is preliminary data.</text>
</comment>
<dbReference type="SMART" id="SM00646">
    <property type="entry name" value="Ami_3"/>
    <property type="match status" value="1"/>
</dbReference>
<name>U1XWM3_ANEAE</name>
<dbReference type="GO" id="GO:0030288">
    <property type="term" value="C:outer membrane-bounded periplasmic space"/>
    <property type="evidence" value="ECO:0007669"/>
    <property type="project" value="TreeGrafter"/>
</dbReference>
<evidence type="ECO:0000313" key="3">
    <source>
        <dbReference type="EMBL" id="ERI04402.1"/>
    </source>
</evidence>
<dbReference type="SUPFAM" id="SSF53187">
    <property type="entry name" value="Zn-dependent exopeptidases"/>
    <property type="match status" value="1"/>
</dbReference>
<evidence type="ECO:0000259" key="2">
    <source>
        <dbReference type="SMART" id="SM00646"/>
    </source>
</evidence>
<dbReference type="AlphaFoldDB" id="U1XWM3"/>
<dbReference type="Pfam" id="PF11741">
    <property type="entry name" value="AMIN"/>
    <property type="match status" value="1"/>
</dbReference>
<dbReference type="Gene3D" id="2.60.40.3500">
    <property type="match status" value="1"/>
</dbReference>
<reference evidence="3 4" key="1">
    <citation type="submission" date="2013-08" db="EMBL/GenBank/DDBJ databases">
        <authorList>
            <person name="Weinstock G."/>
            <person name="Sodergren E."/>
            <person name="Wylie T."/>
            <person name="Fulton L."/>
            <person name="Fulton R."/>
            <person name="Fronick C."/>
            <person name="O'Laughlin M."/>
            <person name="Godfrey J."/>
            <person name="Miner T."/>
            <person name="Herter B."/>
            <person name="Appelbaum E."/>
            <person name="Cordes M."/>
            <person name="Lek S."/>
            <person name="Wollam A."/>
            <person name="Pepin K.H."/>
            <person name="Palsikar V.B."/>
            <person name="Mitreva M."/>
            <person name="Wilson R.K."/>
        </authorList>
    </citation>
    <scope>NUCLEOTIDE SEQUENCE [LARGE SCALE GENOMIC DNA]</scope>
    <source>
        <strain evidence="3 4">ATCC 12856</strain>
    </source>
</reference>
<dbReference type="CDD" id="cd02696">
    <property type="entry name" value="MurNAc-LAA"/>
    <property type="match status" value="1"/>
</dbReference>
<dbReference type="Gene3D" id="3.30.457.10">
    <property type="entry name" value="Copper amine oxidase-like, N-terminal domain"/>
    <property type="match status" value="2"/>
</dbReference>
<dbReference type="GO" id="GO:0009253">
    <property type="term" value="P:peptidoglycan catabolic process"/>
    <property type="evidence" value="ECO:0007669"/>
    <property type="project" value="InterPro"/>
</dbReference>
<dbReference type="PATRIC" id="fig|649747.3.peg.5439"/>
<dbReference type="Gene3D" id="3.40.630.40">
    <property type="entry name" value="Zn-dependent exopeptidases"/>
    <property type="match status" value="1"/>
</dbReference>
<protein>
    <submittedName>
        <fullName evidence="3">N-acetylmuramoyl-L-alanine amidase</fullName>
    </submittedName>
</protein>
<dbReference type="Proteomes" id="UP000016511">
    <property type="component" value="Unassembled WGS sequence"/>
</dbReference>
<evidence type="ECO:0000256" key="1">
    <source>
        <dbReference type="ARBA" id="ARBA00022801"/>
    </source>
</evidence>
<keyword evidence="4" id="KW-1185">Reference proteome</keyword>
<dbReference type="InterPro" id="IPR050695">
    <property type="entry name" value="N-acetylmuramoyl_amidase_3"/>
</dbReference>
<dbReference type="HOGENOM" id="CLU_014322_10_0_9"/>
<gene>
    <name evidence="3" type="ORF">HMPREF0083_06088</name>
</gene>
<dbReference type="Pfam" id="PF01520">
    <property type="entry name" value="Amidase_3"/>
    <property type="match status" value="1"/>
</dbReference>
<dbReference type="InterPro" id="IPR036582">
    <property type="entry name" value="Mao_N_sf"/>
</dbReference>
<organism evidence="3 4">
    <name type="scientific">Aneurinibacillus aneurinilyticus ATCC 12856</name>
    <dbReference type="NCBI Taxonomy" id="649747"/>
    <lineage>
        <taxon>Bacteria</taxon>
        <taxon>Bacillati</taxon>
        <taxon>Bacillota</taxon>
        <taxon>Bacilli</taxon>
        <taxon>Bacillales</taxon>
        <taxon>Paenibacillaceae</taxon>
        <taxon>Aneurinibacillus group</taxon>
        <taxon>Aneurinibacillus</taxon>
    </lineage>
</organism>
<dbReference type="InterPro" id="IPR012854">
    <property type="entry name" value="Cu_amine_oxidase-like_N"/>
</dbReference>
<accession>U1XWM3</accession>
<dbReference type="eggNOG" id="COG0860">
    <property type="taxonomic scope" value="Bacteria"/>
</dbReference>
<dbReference type="GO" id="GO:0008745">
    <property type="term" value="F:N-acetylmuramoyl-L-alanine amidase activity"/>
    <property type="evidence" value="ECO:0007669"/>
    <property type="project" value="InterPro"/>
</dbReference>
<evidence type="ECO:0000313" key="4">
    <source>
        <dbReference type="Proteomes" id="UP000016511"/>
    </source>
</evidence>